<dbReference type="AlphaFoldDB" id="A0A0D2AY10"/>
<dbReference type="VEuPathDB" id="FungiDB:PV09_04827"/>
<dbReference type="InParanoid" id="A0A0D2AY10"/>
<reference evidence="3 4" key="1">
    <citation type="submission" date="2015-01" db="EMBL/GenBank/DDBJ databases">
        <title>The Genome Sequence of Ochroconis gallopava CBS43764.</title>
        <authorList>
            <consortium name="The Broad Institute Genomics Platform"/>
            <person name="Cuomo C."/>
            <person name="de Hoog S."/>
            <person name="Gorbushina A."/>
            <person name="Stielow B."/>
            <person name="Teixiera M."/>
            <person name="Abouelleil A."/>
            <person name="Chapman S.B."/>
            <person name="Priest M."/>
            <person name="Young S.K."/>
            <person name="Wortman J."/>
            <person name="Nusbaum C."/>
            <person name="Birren B."/>
        </authorList>
    </citation>
    <scope>NUCLEOTIDE SEQUENCE [LARGE SCALE GENOMIC DNA]</scope>
    <source>
        <strain evidence="3 4">CBS 43764</strain>
    </source>
</reference>
<protein>
    <submittedName>
        <fullName evidence="3">Uncharacterized protein</fullName>
    </submittedName>
</protein>
<dbReference type="RefSeq" id="XP_016213868.1">
    <property type="nucleotide sequence ID" value="XM_016358250.1"/>
</dbReference>
<evidence type="ECO:0000256" key="2">
    <source>
        <dbReference type="SAM" id="Phobius"/>
    </source>
</evidence>
<evidence type="ECO:0000313" key="3">
    <source>
        <dbReference type="EMBL" id="KIW03999.1"/>
    </source>
</evidence>
<keyword evidence="4" id="KW-1185">Reference proteome</keyword>
<gene>
    <name evidence="3" type="ORF">PV09_04827</name>
</gene>
<dbReference type="Proteomes" id="UP000053259">
    <property type="component" value="Unassembled WGS sequence"/>
</dbReference>
<dbReference type="GeneID" id="27312800"/>
<sequence length="135" mass="14759">MQDSASSRKAGQVCLSEASGRKEDRRGRISVRATLVSESKVSGPASRVGVGVRQQQGYQAETPIHMMCDVAQFRCASGRPQCASRVARLFATCEFVRTMPFHGTQDRRRGVLWLVHGASVDVLSLAPLVLTTIRQ</sequence>
<organism evidence="3 4">
    <name type="scientific">Verruconis gallopava</name>
    <dbReference type="NCBI Taxonomy" id="253628"/>
    <lineage>
        <taxon>Eukaryota</taxon>
        <taxon>Fungi</taxon>
        <taxon>Dikarya</taxon>
        <taxon>Ascomycota</taxon>
        <taxon>Pezizomycotina</taxon>
        <taxon>Dothideomycetes</taxon>
        <taxon>Pleosporomycetidae</taxon>
        <taxon>Venturiales</taxon>
        <taxon>Sympoventuriaceae</taxon>
        <taxon>Verruconis</taxon>
    </lineage>
</organism>
<keyword evidence="2" id="KW-0812">Transmembrane</keyword>
<evidence type="ECO:0000313" key="4">
    <source>
        <dbReference type="Proteomes" id="UP000053259"/>
    </source>
</evidence>
<accession>A0A0D2AY10</accession>
<name>A0A0D2AY10_9PEZI</name>
<dbReference type="HOGENOM" id="CLU_1887348_0_0_1"/>
<proteinExistence type="predicted"/>
<dbReference type="EMBL" id="KN847542">
    <property type="protein sequence ID" value="KIW03999.1"/>
    <property type="molecule type" value="Genomic_DNA"/>
</dbReference>
<feature type="region of interest" description="Disordered" evidence="1">
    <location>
        <begin position="1"/>
        <end position="29"/>
    </location>
</feature>
<keyword evidence="2" id="KW-0472">Membrane</keyword>
<evidence type="ECO:0000256" key="1">
    <source>
        <dbReference type="SAM" id="MobiDB-lite"/>
    </source>
</evidence>
<keyword evidence="2" id="KW-1133">Transmembrane helix</keyword>
<feature type="transmembrane region" description="Helical" evidence="2">
    <location>
        <begin position="111"/>
        <end position="133"/>
    </location>
</feature>